<reference evidence="1 2" key="1">
    <citation type="submission" date="2017-11" db="EMBL/GenBank/DDBJ databases">
        <title>De novo assembly and phasing of dikaryotic genomes from two isolates of Puccinia coronata f. sp. avenae, the causal agent of oat crown rust.</title>
        <authorList>
            <person name="Miller M.E."/>
            <person name="Zhang Y."/>
            <person name="Omidvar V."/>
            <person name="Sperschneider J."/>
            <person name="Schwessinger B."/>
            <person name="Raley C."/>
            <person name="Palmer J.M."/>
            <person name="Garnica D."/>
            <person name="Upadhyaya N."/>
            <person name="Rathjen J."/>
            <person name="Taylor J.M."/>
            <person name="Park R.F."/>
            <person name="Dodds P.N."/>
            <person name="Hirsch C.D."/>
            <person name="Kianian S.F."/>
            <person name="Figueroa M."/>
        </authorList>
    </citation>
    <scope>NUCLEOTIDE SEQUENCE [LARGE SCALE GENOMIC DNA]</scope>
    <source>
        <strain evidence="1">12NC29</strain>
    </source>
</reference>
<dbReference type="Proteomes" id="UP000235388">
    <property type="component" value="Unassembled WGS sequence"/>
</dbReference>
<proteinExistence type="predicted"/>
<name>A0A2N5VDW6_9BASI</name>
<protein>
    <submittedName>
        <fullName evidence="1">Uncharacterized protein</fullName>
    </submittedName>
</protein>
<sequence>MPTLRAAWAAQRRGQANPSAHLGSMSSAVSTLSMVCGPIGPDPLWQSDAVSLNLHPSHPGDQAVGPLIRLPAILPGANVNCPLVIDGSSGFPNNSFDHPFVIDQHPRFPSNDQDHPFLIDQVHRYHTEATLERVRNPSNLTILNNMPASNTKAERKKRREDIRALRLNEKKGGKQPQSICFITLLICIL</sequence>
<gene>
    <name evidence="1" type="ORF">PCANC_06760</name>
</gene>
<evidence type="ECO:0000313" key="1">
    <source>
        <dbReference type="EMBL" id="PLW48151.1"/>
    </source>
</evidence>
<dbReference type="OrthoDB" id="10404827at2759"/>
<dbReference type="AlphaFoldDB" id="A0A2N5VDW6"/>
<comment type="caution">
    <text evidence="1">The sequence shown here is derived from an EMBL/GenBank/DDBJ whole genome shotgun (WGS) entry which is preliminary data.</text>
</comment>
<organism evidence="1 2">
    <name type="scientific">Puccinia coronata f. sp. avenae</name>
    <dbReference type="NCBI Taxonomy" id="200324"/>
    <lineage>
        <taxon>Eukaryota</taxon>
        <taxon>Fungi</taxon>
        <taxon>Dikarya</taxon>
        <taxon>Basidiomycota</taxon>
        <taxon>Pucciniomycotina</taxon>
        <taxon>Pucciniomycetes</taxon>
        <taxon>Pucciniales</taxon>
        <taxon>Pucciniaceae</taxon>
        <taxon>Puccinia</taxon>
    </lineage>
</organism>
<accession>A0A2N5VDW6</accession>
<evidence type="ECO:0000313" key="2">
    <source>
        <dbReference type="Proteomes" id="UP000235388"/>
    </source>
</evidence>
<dbReference type="EMBL" id="PGCJ01000105">
    <property type="protein sequence ID" value="PLW48151.1"/>
    <property type="molecule type" value="Genomic_DNA"/>
</dbReference>
<keyword evidence="2" id="KW-1185">Reference proteome</keyword>